<evidence type="ECO:0000313" key="2">
    <source>
        <dbReference type="Proteomes" id="UP000318437"/>
    </source>
</evidence>
<sequence length="79" mass="8687">MNLPTGRLWSPRFSCAIHNWIGPNGTVLIPHTTLVNFYAGALAQCGEFLLKRHAMMILLLLLDTVAENHILNCTSGAAR</sequence>
<proteinExistence type="predicted"/>
<keyword evidence="2" id="KW-1185">Reference proteome</keyword>
<dbReference type="Proteomes" id="UP000318437">
    <property type="component" value="Unassembled WGS sequence"/>
</dbReference>
<name>A0A5C6CLP4_9BACT</name>
<accession>A0A5C6CLP4</accession>
<evidence type="ECO:0000313" key="1">
    <source>
        <dbReference type="EMBL" id="TWU25813.1"/>
    </source>
</evidence>
<gene>
    <name evidence="1" type="ORF">Pla144_30250</name>
</gene>
<organism evidence="1 2">
    <name type="scientific">Bythopirellula polymerisocia</name>
    <dbReference type="NCBI Taxonomy" id="2528003"/>
    <lineage>
        <taxon>Bacteria</taxon>
        <taxon>Pseudomonadati</taxon>
        <taxon>Planctomycetota</taxon>
        <taxon>Planctomycetia</taxon>
        <taxon>Pirellulales</taxon>
        <taxon>Lacipirellulaceae</taxon>
        <taxon>Bythopirellula</taxon>
    </lineage>
</organism>
<dbReference type="EMBL" id="SJPS01000004">
    <property type="protein sequence ID" value="TWU25813.1"/>
    <property type="molecule type" value="Genomic_DNA"/>
</dbReference>
<dbReference type="AlphaFoldDB" id="A0A5C6CLP4"/>
<reference evidence="1 2" key="1">
    <citation type="submission" date="2019-02" db="EMBL/GenBank/DDBJ databases">
        <title>Deep-cultivation of Planctomycetes and their phenomic and genomic characterization uncovers novel biology.</title>
        <authorList>
            <person name="Wiegand S."/>
            <person name="Jogler M."/>
            <person name="Boedeker C."/>
            <person name="Pinto D."/>
            <person name="Vollmers J."/>
            <person name="Rivas-Marin E."/>
            <person name="Kohn T."/>
            <person name="Peeters S.H."/>
            <person name="Heuer A."/>
            <person name="Rast P."/>
            <person name="Oberbeckmann S."/>
            <person name="Bunk B."/>
            <person name="Jeske O."/>
            <person name="Meyerdierks A."/>
            <person name="Storesund J.E."/>
            <person name="Kallscheuer N."/>
            <person name="Luecker S."/>
            <person name="Lage O.M."/>
            <person name="Pohl T."/>
            <person name="Merkel B.J."/>
            <person name="Hornburger P."/>
            <person name="Mueller R.-W."/>
            <person name="Bruemmer F."/>
            <person name="Labrenz M."/>
            <person name="Spormann A.M."/>
            <person name="Op Den Camp H."/>
            <person name="Overmann J."/>
            <person name="Amann R."/>
            <person name="Jetten M.S.M."/>
            <person name="Mascher T."/>
            <person name="Medema M.H."/>
            <person name="Devos D.P."/>
            <person name="Kaster A.-K."/>
            <person name="Ovreas L."/>
            <person name="Rohde M."/>
            <person name="Galperin M.Y."/>
            <person name="Jogler C."/>
        </authorList>
    </citation>
    <scope>NUCLEOTIDE SEQUENCE [LARGE SCALE GENOMIC DNA]</scope>
    <source>
        <strain evidence="1 2">Pla144</strain>
    </source>
</reference>
<comment type="caution">
    <text evidence="1">The sequence shown here is derived from an EMBL/GenBank/DDBJ whole genome shotgun (WGS) entry which is preliminary data.</text>
</comment>
<protein>
    <submittedName>
        <fullName evidence="1">Uncharacterized protein</fullName>
    </submittedName>
</protein>